<feature type="transmembrane region" description="Helical" evidence="7">
    <location>
        <begin position="51"/>
        <end position="71"/>
    </location>
</feature>
<evidence type="ECO:0000256" key="7">
    <source>
        <dbReference type="HAMAP-Rule" id="MF_01147"/>
    </source>
</evidence>
<evidence type="ECO:0000313" key="10">
    <source>
        <dbReference type="Proteomes" id="UP000326041"/>
    </source>
</evidence>
<gene>
    <name evidence="7" type="primary">lgt</name>
    <name evidence="9" type="ORF">CP972_09310</name>
</gene>
<dbReference type="EMBL" id="CP023697">
    <property type="protein sequence ID" value="QEV05862.1"/>
    <property type="molecule type" value="Genomic_DNA"/>
</dbReference>
<comment type="subcellular location">
    <subcellularLocation>
        <location evidence="7">Cell membrane</location>
        <topology evidence="7">Multi-pass membrane protein</topology>
    </subcellularLocation>
</comment>
<evidence type="ECO:0000256" key="6">
    <source>
        <dbReference type="ARBA" id="ARBA00023136"/>
    </source>
</evidence>
<dbReference type="PANTHER" id="PTHR30589:SF0">
    <property type="entry name" value="PHOSPHATIDYLGLYCEROL--PROLIPOPROTEIN DIACYLGLYCERYL TRANSFERASE"/>
    <property type="match status" value="1"/>
</dbReference>
<keyword evidence="10" id="KW-1185">Reference proteome</keyword>
<feature type="transmembrane region" description="Helical" evidence="7">
    <location>
        <begin position="238"/>
        <end position="256"/>
    </location>
</feature>
<feature type="compositionally biased region" description="Basic and acidic residues" evidence="8">
    <location>
        <begin position="337"/>
        <end position="349"/>
    </location>
</feature>
<dbReference type="HAMAP" id="MF_01147">
    <property type="entry name" value="Lgt"/>
    <property type="match status" value="1"/>
</dbReference>
<dbReference type="GeneID" id="95534758"/>
<dbReference type="Proteomes" id="UP000326041">
    <property type="component" value="Chromosome"/>
</dbReference>
<reference evidence="9 10" key="1">
    <citation type="submission" date="2017-09" db="EMBL/GenBank/DDBJ databases">
        <authorList>
            <person name="Lee N."/>
            <person name="Cho B.-K."/>
        </authorList>
    </citation>
    <scope>NUCLEOTIDE SEQUENCE [LARGE SCALE GENOMIC DNA]</scope>
    <source>
        <strain evidence="9 10">ATCC 13879</strain>
    </source>
</reference>
<evidence type="ECO:0000313" key="9">
    <source>
        <dbReference type="EMBL" id="QEV05862.1"/>
    </source>
</evidence>
<dbReference type="Pfam" id="PF01790">
    <property type="entry name" value="LGT"/>
    <property type="match status" value="1"/>
</dbReference>
<dbReference type="EC" id="2.5.1.145" evidence="7"/>
<dbReference type="RefSeq" id="WP_079061141.1">
    <property type="nucleotide sequence ID" value="NZ_CP023697.1"/>
</dbReference>
<dbReference type="NCBIfam" id="TIGR00544">
    <property type="entry name" value="lgt"/>
    <property type="match status" value="1"/>
</dbReference>
<keyword evidence="4 7" id="KW-0812">Transmembrane</keyword>
<dbReference type="PROSITE" id="PS01311">
    <property type="entry name" value="LGT"/>
    <property type="match status" value="1"/>
</dbReference>
<feature type="compositionally biased region" description="Basic and acidic residues" evidence="8">
    <location>
        <begin position="305"/>
        <end position="322"/>
    </location>
</feature>
<comment type="similarity">
    <text evidence="1 7">Belongs to the Lgt family.</text>
</comment>
<feature type="transmembrane region" description="Helical" evidence="7">
    <location>
        <begin position="208"/>
        <end position="226"/>
    </location>
</feature>
<feature type="transmembrane region" description="Helical" evidence="7">
    <location>
        <begin position="20"/>
        <end position="39"/>
    </location>
</feature>
<feature type="compositionally biased region" description="Low complexity" evidence="8">
    <location>
        <begin position="272"/>
        <end position="284"/>
    </location>
</feature>
<comment type="function">
    <text evidence="7">Catalyzes the transfer of the diacylglyceryl group from phosphatidylglycerol to the sulfhydryl group of the N-terminal cysteine of a prolipoprotein, the first step in the formation of mature lipoproteins.</text>
</comment>
<feature type="compositionally biased region" description="Basic and acidic residues" evidence="8">
    <location>
        <begin position="360"/>
        <end position="369"/>
    </location>
</feature>
<protein>
    <recommendedName>
        <fullName evidence="7">Phosphatidylglycerol--prolipoprotein diacylglyceryl transferase</fullName>
        <ecNumber evidence="7">2.5.1.145</ecNumber>
    </recommendedName>
</protein>
<name>A0ABX6AVX9_9ACTN</name>
<evidence type="ECO:0000256" key="1">
    <source>
        <dbReference type="ARBA" id="ARBA00007150"/>
    </source>
</evidence>
<dbReference type="InterPro" id="IPR001640">
    <property type="entry name" value="Lgt"/>
</dbReference>
<comment type="catalytic activity">
    <reaction evidence="7">
        <text>L-cysteinyl-[prolipoprotein] + a 1,2-diacyl-sn-glycero-3-phospho-(1'-sn-glycerol) = an S-1,2-diacyl-sn-glyceryl-L-cysteinyl-[prolipoprotein] + sn-glycerol 1-phosphate + H(+)</text>
        <dbReference type="Rhea" id="RHEA:56712"/>
        <dbReference type="Rhea" id="RHEA-COMP:14679"/>
        <dbReference type="Rhea" id="RHEA-COMP:14680"/>
        <dbReference type="ChEBI" id="CHEBI:15378"/>
        <dbReference type="ChEBI" id="CHEBI:29950"/>
        <dbReference type="ChEBI" id="CHEBI:57685"/>
        <dbReference type="ChEBI" id="CHEBI:64716"/>
        <dbReference type="ChEBI" id="CHEBI:140658"/>
        <dbReference type="EC" id="2.5.1.145"/>
    </reaction>
</comment>
<dbReference type="PANTHER" id="PTHR30589">
    <property type="entry name" value="PROLIPOPROTEIN DIACYLGLYCERYL TRANSFERASE"/>
    <property type="match status" value="1"/>
</dbReference>
<evidence type="ECO:0000256" key="8">
    <source>
        <dbReference type="SAM" id="MobiDB-lite"/>
    </source>
</evidence>
<feature type="transmembrane region" description="Helical" evidence="7">
    <location>
        <begin position="179"/>
        <end position="196"/>
    </location>
</feature>
<feature type="binding site" evidence="7">
    <location>
        <position position="141"/>
    </location>
    <ligand>
        <name>a 1,2-diacyl-sn-glycero-3-phospho-(1'-sn-glycerol)</name>
        <dbReference type="ChEBI" id="CHEBI:64716"/>
    </ligand>
</feature>
<feature type="region of interest" description="Disordered" evidence="8">
    <location>
        <begin position="272"/>
        <end position="392"/>
    </location>
</feature>
<keyword evidence="9" id="KW-0328">Glycosyltransferase</keyword>
<comment type="pathway">
    <text evidence="7">Protein modification; lipoprotein biosynthesis (diacylglyceryl transfer).</text>
</comment>
<organism evidence="9 10">
    <name type="scientific">Streptomyces prasinus</name>
    <dbReference type="NCBI Taxonomy" id="67345"/>
    <lineage>
        <taxon>Bacteria</taxon>
        <taxon>Bacillati</taxon>
        <taxon>Actinomycetota</taxon>
        <taxon>Actinomycetes</taxon>
        <taxon>Kitasatosporales</taxon>
        <taxon>Streptomycetaceae</taxon>
        <taxon>Streptomyces</taxon>
    </lineage>
</organism>
<evidence type="ECO:0000256" key="3">
    <source>
        <dbReference type="ARBA" id="ARBA00022679"/>
    </source>
</evidence>
<dbReference type="GO" id="GO:0016757">
    <property type="term" value="F:glycosyltransferase activity"/>
    <property type="evidence" value="ECO:0007669"/>
    <property type="project" value="UniProtKB-KW"/>
</dbReference>
<feature type="compositionally biased region" description="Low complexity" evidence="8">
    <location>
        <begin position="327"/>
        <end position="336"/>
    </location>
</feature>
<evidence type="ECO:0000256" key="5">
    <source>
        <dbReference type="ARBA" id="ARBA00022989"/>
    </source>
</evidence>
<sequence>MELAYIPSPSSGVLYLGPVPLRGYAFSILAGLFVALWIVDRRWVARGGQKGTAWDIAFWAVPFGLVGGRLYHVITDYQLYFGEGRNWVDALKIWEGGLGIWGAVALGAVGAWIGCRRRGIALPPYADALAPALALAQAIGRWGNWFNQELYGRETDLPWALHITSTEGGRVPGYYHPTFLYESLWCVGVALLVIWADRRFKLGHGRAFALYVAAYCAGRFWIEYMRVDEAREILGLRLNNWTAMIVFVLAVVYFVVSAKLRPGRETVVEPVTAAGGTAAGPADGSTGGDETPDAAGNGSGSGAAEPKRAGKDGKADSPEAKGKTGPKKPGAGAKADASPKGDASPKADDGAADEDAAEPGDAKTEDAKDTGAGAADSGDVRSKDGAGSAKKG</sequence>
<proteinExistence type="inferred from homology"/>
<keyword evidence="5 7" id="KW-1133">Transmembrane helix</keyword>
<keyword evidence="3 7" id="KW-0808">Transferase</keyword>
<feature type="transmembrane region" description="Helical" evidence="7">
    <location>
        <begin position="91"/>
        <end position="113"/>
    </location>
</feature>
<evidence type="ECO:0000256" key="4">
    <source>
        <dbReference type="ARBA" id="ARBA00022692"/>
    </source>
</evidence>
<keyword evidence="2 7" id="KW-1003">Cell membrane</keyword>
<keyword evidence="6 7" id="KW-0472">Membrane</keyword>
<evidence type="ECO:0000256" key="2">
    <source>
        <dbReference type="ARBA" id="ARBA00022475"/>
    </source>
</evidence>
<accession>A0ABX6AVX9</accession>